<gene>
    <name evidence="7" type="ORF">FIV46_14100</name>
</gene>
<evidence type="ECO:0000313" key="8">
    <source>
        <dbReference type="Proteomes" id="UP000319148"/>
    </source>
</evidence>
<evidence type="ECO:0000256" key="3">
    <source>
        <dbReference type="ARBA" id="ARBA00022827"/>
    </source>
</evidence>
<comment type="cofactor">
    <cofactor evidence="1">
        <name>FAD</name>
        <dbReference type="ChEBI" id="CHEBI:57692"/>
    </cofactor>
</comment>
<evidence type="ECO:0000256" key="4">
    <source>
        <dbReference type="ARBA" id="ARBA00023002"/>
    </source>
</evidence>
<evidence type="ECO:0000256" key="1">
    <source>
        <dbReference type="ARBA" id="ARBA00001974"/>
    </source>
</evidence>
<dbReference type="SUPFAM" id="SSF51905">
    <property type="entry name" value="FAD/NAD(P)-binding domain"/>
    <property type="match status" value="1"/>
</dbReference>
<dbReference type="PANTHER" id="PTHR43104">
    <property type="entry name" value="L-2-HYDROXYGLUTARATE DEHYDROGENASE, MITOCHONDRIAL"/>
    <property type="match status" value="1"/>
</dbReference>
<sequence length="370" mass="40149">MFEVDTVVIGAGVVGLACARALARAGHEVYLLEKENTFGTGISSRNSEVIHAGLYYPPDSLKAELCVRGNRMMRQFCDDFHVDYRMPGKLVVATTEEEIAKLEIIKANAEQCEVTDLTILNRQECRVLEPELEVLAALHSPSSGIVDSHGLMLALLGDAEAHGTVAAYGAEMTGISTAAGGGFIVSRDDPSGDRIEILCQYLVNAAGLGATRLASTFRELDPQTIPRTWFAKGNYFSYAGKLPFRHLIYPVPTKGSLGTHLTPDLGGQGKFGPDIQWVTEENYDVDESRKPLFVNSIRKYWPGLDENRLQPAYSGIRPKVVAPDIASQDFIIQGPRDHGLQGFVNLMGIESPGLTSSLAIAEKVVAKIGD</sequence>
<comment type="caution">
    <text evidence="7">The sequence shown here is derived from an EMBL/GenBank/DDBJ whole genome shotgun (WGS) entry which is preliminary data.</text>
</comment>
<keyword evidence="4" id="KW-0560">Oxidoreductase</keyword>
<name>A0A501PD67_9PROT</name>
<dbReference type="Gene3D" id="3.50.50.60">
    <property type="entry name" value="FAD/NAD(P)-binding domain"/>
    <property type="match status" value="1"/>
</dbReference>
<dbReference type="Pfam" id="PF01266">
    <property type="entry name" value="DAO"/>
    <property type="match status" value="1"/>
</dbReference>
<protein>
    <submittedName>
        <fullName evidence="7">NAD(P)/FAD-dependent oxidoreductase</fullName>
    </submittedName>
</protein>
<keyword evidence="2" id="KW-0285">Flavoprotein</keyword>
<reference evidence="8" key="1">
    <citation type="submission" date="2019-06" db="EMBL/GenBank/DDBJ databases">
        <title>The complete genome of Emcibacter congregatus ZYLT.</title>
        <authorList>
            <person name="Zhao Z."/>
        </authorList>
    </citation>
    <scope>NUCLEOTIDE SEQUENCE [LARGE SCALE GENOMIC DNA]</scope>
    <source>
        <strain evidence="8">MCCC 1A06723</strain>
    </source>
</reference>
<evidence type="ECO:0000313" key="7">
    <source>
        <dbReference type="EMBL" id="TPD57947.1"/>
    </source>
</evidence>
<dbReference type="OrthoDB" id="9801699at2"/>
<dbReference type="PANTHER" id="PTHR43104:SF4">
    <property type="entry name" value="L-2-HYDROXYGLUTARATE DEHYDROGENASE, MITOCHONDRIAL"/>
    <property type="match status" value="1"/>
</dbReference>
<evidence type="ECO:0000256" key="5">
    <source>
        <dbReference type="ARBA" id="ARBA00037941"/>
    </source>
</evidence>
<dbReference type="Proteomes" id="UP000319148">
    <property type="component" value="Unassembled WGS sequence"/>
</dbReference>
<keyword evidence="3" id="KW-0274">FAD</keyword>
<dbReference type="GO" id="GO:0047545">
    <property type="term" value="F:(S)-2-hydroxyglutarate dehydrogenase activity"/>
    <property type="evidence" value="ECO:0007669"/>
    <property type="project" value="TreeGrafter"/>
</dbReference>
<dbReference type="Gene3D" id="3.30.9.10">
    <property type="entry name" value="D-Amino Acid Oxidase, subunit A, domain 2"/>
    <property type="match status" value="1"/>
</dbReference>
<evidence type="ECO:0000259" key="6">
    <source>
        <dbReference type="Pfam" id="PF01266"/>
    </source>
</evidence>
<dbReference type="InterPro" id="IPR036188">
    <property type="entry name" value="FAD/NAD-bd_sf"/>
</dbReference>
<keyword evidence="8" id="KW-1185">Reference proteome</keyword>
<accession>A0A501PD67</accession>
<comment type="similarity">
    <text evidence="5">Belongs to the L2HGDH family.</text>
</comment>
<feature type="domain" description="FAD dependent oxidoreductase" evidence="6">
    <location>
        <begin position="5"/>
        <end position="365"/>
    </location>
</feature>
<dbReference type="InterPro" id="IPR006076">
    <property type="entry name" value="FAD-dep_OxRdtase"/>
</dbReference>
<proteinExistence type="inferred from homology"/>
<organism evidence="7 8">
    <name type="scientific">Emcibacter nanhaiensis</name>
    <dbReference type="NCBI Taxonomy" id="1505037"/>
    <lineage>
        <taxon>Bacteria</taxon>
        <taxon>Pseudomonadati</taxon>
        <taxon>Pseudomonadota</taxon>
        <taxon>Alphaproteobacteria</taxon>
        <taxon>Emcibacterales</taxon>
        <taxon>Emcibacteraceae</taxon>
        <taxon>Emcibacter</taxon>
    </lineage>
</organism>
<evidence type="ECO:0000256" key="2">
    <source>
        <dbReference type="ARBA" id="ARBA00022630"/>
    </source>
</evidence>
<dbReference type="EMBL" id="VFIY01000018">
    <property type="protein sequence ID" value="TPD57947.1"/>
    <property type="molecule type" value="Genomic_DNA"/>
</dbReference>
<dbReference type="AlphaFoldDB" id="A0A501PD67"/>